<evidence type="ECO:0000256" key="1">
    <source>
        <dbReference type="SAM" id="MobiDB-lite"/>
    </source>
</evidence>
<evidence type="ECO:0000313" key="3">
    <source>
        <dbReference type="Proteomes" id="UP001066276"/>
    </source>
</evidence>
<accession>A0AAV7TXR1</accession>
<keyword evidence="3" id="KW-1185">Reference proteome</keyword>
<evidence type="ECO:0000313" key="2">
    <source>
        <dbReference type="EMBL" id="KAJ1181413.1"/>
    </source>
</evidence>
<name>A0AAV7TXR1_PLEWA</name>
<gene>
    <name evidence="2" type="ORF">NDU88_006620</name>
</gene>
<feature type="region of interest" description="Disordered" evidence="1">
    <location>
        <begin position="1"/>
        <end position="27"/>
    </location>
</feature>
<feature type="compositionally biased region" description="Polar residues" evidence="1">
    <location>
        <begin position="1"/>
        <end position="13"/>
    </location>
</feature>
<dbReference type="EMBL" id="JANPWB010000006">
    <property type="protein sequence ID" value="KAJ1181413.1"/>
    <property type="molecule type" value="Genomic_DNA"/>
</dbReference>
<feature type="region of interest" description="Disordered" evidence="1">
    <location>
        <begin position="305"/>
        <end position="337"/>
    </location>
</feature>
<organism evidence="2 3">
    <name type="scientific">Pleurodeles waltl</name>
    <name type="common">Iberian ribbed newt</name>
    <dbReference type="NCBI Taxonomy" id="8319"/>
    <lineage>
        <taxon>Eukaryota</taxon>
        <taxon>Metazoa</taxon>
        <taxon>Chordata</taxon>
        <taxon>Craniata</taxon>
        <taxon>Vertebrata</taxon>
        <taxon>Euteleostomi</taxon>
        <taxon>Amphibia</taxon>
        <taxon>Batrachia</taxon>
        <taxon>Caudata</taxon>
        <taxon>Salamandroidea</taxon>
        <taxon>Salamandridae</taxon>
        <taxon>Pleurodelinae</taxon>
        <taxon>Pleurodeles</taxon>
    </lineage>
</organism>
<comment type="caution">
    <text evidence="2">The sequence shown here is derived from an EMBL/GenBank/DDBJ whole genome shotgun (WGS) entry which is preliminary data.</text>
</comment>
<dbReference type="AlphaFoldDB" id="A0AAV7TXR1"/>
<proteinExistence type="predicted"/>
<feature type="region of interest" description="Disordered" evidence="1">
    <location>
        <begin position="208"/>
        <end position="245"/>
    </location>
</feature>
<reference evidence="2" key="1">
    <citation type="journal article" date="2022" name="bioRxiv">
        <title>Sequencing and chromosome-scale assembly of the giantPleurodeles waltlgenome.</title>
        <authorList>
            <person name="Brown T."/>
            <person name="Elewa A."/>
            <person name="Iarovenko S."/>
            <person name="Subramanian E."/>
            <person name="Araus A.J."/>
            <person name="Petzold A."/>
            <person name="Susuki M."/>
            <person name="Suzuki K.-i.T."/>
            <person name="Hayashi T."/>
            <person name="Toyoda A."/>
            <person name="Oliveira C."/>
            <person name="Osipova E."/>
            <person name="Leigh N.D."/>
            <person name="Simon A."/>
            <person name="Yun M.H."/>
        </authorList>
    </citation>
    <scope>NUCLEOTIDE SEQUENCE</scope>
    <source>
        <strain evidence="2">20211129_DDA</strain>
        <tissue evidence="2">Liver</tissue>
    </source>
</reference>
<protein>
    <submittedName>
        <fullName evidence="2">Uncharacterized protein</fullName>
    </submittedName>
</protein>
<dbReference type="Proteomes" id="UP001066276">
    <property type="component" value="Chromosome 3_2"/>
</dbReference>
<sequence length="337" mass="35788">MAGQFFKQSNGPQMVSPWSRGRPPGHVWPVSKRLRSVLPGVPRLQRPPRVSVPPGGIFGNRAVTPVDTRGPDSPAAGPLSLAALAAPVPSCSYRLPWGPGCTPGPGGGRRVNSPLAPHVEHLRLCPMAKTKGGGASRAPNDPPALLQQQCGATGVLKGPAVSSRAFFTSTRQAYQSTLLTATGRFGSLHSLQFQPQWGSHLCLCGSGPAPHTRGSPPLHPDRGPGRSPEFEGTTRGPRGSPSRPVLLLLLPPHAETHTPAPSSLLTASIIWCVQPGGRRHCPGHDGWPGLRRHLGRRFGLNVCRSPDTATHRPTARQSRRWPGDLQGQSGTRYRAGK</sequence>